<dbReference type="InterPro" id="IPR050177">
    <property type="entry name" value="Lipid_A_modif_metabolic_enz"/>
</dbReference>
<evidence type="ECO:0000259" key="1">
    <source>
        <dbReference type="Pfam" id="PF01370"/>
    </source>
</evidence>
<dbReference type="PANTHER" id="PTHR43245">
    <property type="entry name" value="BIFUNCTIONAL POLYMYXIN RESISTANCE PROTEIN ARNA"/>
    <property type="match status" value="1"/>
</dbReference>
<accession>A0ABN6V973</accession>
<dbReference type="Gene3D" id="3.90.25.10">
    <property type="entry name" value="UDP-galactose 4-epimerase, domain 1"/>
    <property type="match status" value="1"/>
</dbReference>
<gene>
    <name evidence="2" type="ORF">SS37A_01050</name>
</gene>
<dbReference type="Gene3D" id="3.40.50.720">
    <property type="entry name" value="NAD(P)-binding Rossmann-like Domain"/>
    <property type="match status" value="1"/>
</dbReference>
<sequence>MAAAYERILVTGGAGFVGAHLTNALVEAYPGAARMLLLRPGEAGANAAFESTTADLLDEAAIDRLVAELRPDLIVHLAGQASIGLAARAAEHTWRVNFHGSFSLAAAIAQHAPRAVTLFSSSAAIYGASFRDGMLNEDAPLRPLDIYSRSKAAAEGALADILGQEGRLIVVRPVNHSGPGQRNHNFVLSSFASQIASIEAGKSEPHIRVGDLSKERDFLDVRDVVDAYMRLIARAHDLPERVSTFNIGSGEARTIASLLDELRAMARRPFDVEVDPHLLRPSSTDIAAIACDASKLRAATGWAPRYTANDMLRVLLEEWRAKYAGVEA</sequence>
<protein>
    <submittedName>
        <fullName evidence="2">GDP-6-deoxy-D-lyxo-4-hexulose reductase</fullName>
    </submittedName>
</protein>
<dbReference type="Pfam" id="PF01370">
    <property type="entry name" value="Epimerase"/>
    <property type="match status" value="1"/>
</dbReference>
<proteinExistence type="predicted"/>
<dbReference type="InterPro" id="IPR036291">
    <property type="entry name" value="NAD(P)-bd_dom_sf"/>
</dbReference>
<dbReference type="InterPro" id="IPR001509">
    <property type="entry name" value="Epimerase_deHydtase"/>
</dbReference>
<name>A0ABN6V973_9HYPH</name>
<evidence type="ECO:0000313" key="3">
    <source>
        <dbReference type="Proteomes" id="UP001317629"/>
    </source>
</evidence>
<keyword evidence="3" id="KW-1185">Reference proteome</keyword>
<dbReference type="SUPFAM" id="SSF51735">
    <property type="entry name" value="NAD(P)-binding Rossmann-fold domains"/>
    <property type="match status" value="1"/>
</dbReference>
<reference evidence="2 3" key="1">
    <citation type="journal article" date="2023" name="Int. J. Syst. Evol. Microbiol.">
        <title>Methylocystis iwaonis sp. nov., a type II methane-oxidizing bacterium from surface soil of a rice paddy field in Japan, and emended description of the genus Methylocystis (ex Whittenbury et al. 1970) Bowman et al. 1993.</title>
        <authorList>
            <person name="Kaise H."/>
            <person name="Sawadogo J.B."/>
            <person name="Alam M.S."/>
            <person name="Ueno C."/>
            <person name="Dianou D."/>
            <person name="Shinjo R."/>
            <person name="Asakawa S."/>
        </authorList>
    </citation>
    <scope>NUCLEOTIDE SEQUENCE [LARGE SCALE GENOMIC DNA]</scope>
    <source>
        <strain evidence="2 3">SS37A-Re</strain>
    </source>
</reference>
<dbReference type="PANTHER" id="PTHR43245:SF13">
    <property type="entry name" value="UDP-D-APIOSE_UDP-D-XYLOSE SYNTHASE 2"/>
    <property type="match status" value="1"/>
</dbReference>
<organism evidence="2 3">
    <name type="scientific">Methylocystis iwaonis</name>
    <dbReference type="NCBI Taxonomy" id="2885079"/>
    <lineage>
        <taxon>Bacteria</taxon>
        <taxon>Pseudomonadati</taxon>
        <taxon>Pseudomonadota</taxon>
        <taxon>Alphaproteobacteria</taxon>
        <taxon>Hyphomicrobiales</taxon>
        <taxon>Methylocystaceae</taxon>
        <taxon>Methylocystis</taxon>
    </lineage>
</organism>
<dbReference type="Proteomes" id="UP001317629">
    <property type="component" value="Chromosome"/>
</dbReference>
<feature type="domain" description="NAD-dependent epimerase/dehydratase" evidence="1">
    <location>
        <begin position="8"/>
        <end position="248"/>
    </location>
</feature>
<evidence type="ECO:0000313" key="2">
    <source>
        <dbReference type="EMBL" id="BDV32576.1"/>
    </source>
</evidence>
<dbReference type="EMBL" id="AP027142">
    <property type="protein sequence ID" value="BDV32576.1"/>
    <property type="molecule type" value="Genomic_DNA"/>
</dbReference>